<sequence>MHPLTHPLPVTGHAPLLDDNYLTPARASANGTTRFADQDLESV</sequence>
<dbReference type="RefSeq" id="WP_005122496.1">
    <property type="nucleotide sequence ID" value="NZ_JACRRT010000001.1"/>
</dbReference>
<evidence type="ECO:0000313" key="1">
    <source>
        <dbReference type="EMBL" id="SUX79213.1"/>
    </source>
</evidence>
<dbReference type="EMBL" id="UIGT01000001">
    <property type="protein sequence ID" value="SUX79213.1"/>
    <property type="molecule type" value="Genomic_DNA"/>
</dbReference>
<gene>
    <name evidence="1" type="ORF">NCTC8782_01740</name>
</gene>
<name>A0A9Q7ZNQ8_9ENTR</name>
<dbReference type="GeneID" id="87003824"/>
<protein>
    <submittedName>
        <fullName evidence="1">Uncharacterized protein</fullName>
    </submittedName>
</protein>
<organism evidence="1 2">
    <name type="scientific">Citrobacter youngae</name>
    <dbReference type="NCBI Taxonomy" id="133448"/>
    <lineage>
        <taxon>Bacteria</taxon>
        <taxon>Pseudomonadati</taxon>
        <taxon>Pseudomonadota</taxon>
        <taxon>Gammaproteobacteria</taxon>
        <taxon>Enterobacterales</taxon>
        <taxon>Enterobacteriaceae</taxon>
        <taxon>Citrobacter</taxon>
        <taxon>Citrobacter freundii complex</taxon>
    </lineage>
</organism>
<proteinExistence type="predicted"/>
<comment type="caution">
    <text evidence="1">The sequence shown here is derived from an EMBL/GenBank/DDBJ whole genome shotgun (WGS) entry which is preliminary data.</text>
</comment>
<accession>A0A9Q7ZNQ8</accession>
<reference evidence="1 2" key="1">
    <citation type="submission" date="2018-06" db="EMBL/GenBank/DDBJ databases">
        <authorList>
            <consortium name="Pathogen Informatics"/>
            <person name="Doyle S."/>
        </authorList>
    </citation>
    <scope>NUCLEOTIDE SEQUENCE [LARGE SCALE GENOMIC DNA]</scope>
    <source>
        <strain evidence="1 2">NCTC8782</strain>
    </source>
</reference>
<dbReference type="AlphaFoldDB" id="A0A9Q7ZNQ8"/>
<dbReference type="Proteomes" id="UP000255286">
    <property type="component" value="Unassembled WGS sequence"/>
</dbReference>
<evidence type="ECO:0000313" key="2">
    <source>
        <dbReference type="Proteomes" id="UP000255286"/>
    </source>
</evidence>